<dbReference type="InterPro" id="IPR016164">
    <property type="entry name" value="FAD-linked_Oxase-like_C"/>
</dbReference>
<evidence type="ECO:0000313" key="6">
    <source>
        <dbReference type="EMBL" id="KAF2000855.1"/>
    </source>
</evidence>
<dbReference type="InterPro" id="IPR016167">
    <property type="entry name" value="FAD-bd_PCMH_sub1"/>
</dbReference>
<proteinExistence type="predicted"/>
<feature type="domain" description="FAD-binding PCMH-type" evidence="5">
    <location>
        <begin position="105"/>
        <end position="296"/>
    </location>
</feature>
<dbReference type="GO" id="GO:1903457">
    <property type="term" value="P:lactate catabolic process"/>
    <property type="evidence" value="ECO:0007669"/>
    <property type="project" value="TreeGrafter"/>
</dbReference>
<sequence length="608" mass="67035">MAPPNFPQTPTLGDTHSGIPSYLLPKANNAKGLIYDGKTAPDFVPLTRGLAVPQGISKASFLSAVHHLKALLGTENVELNDTEIKNGWYMEHPNTHDMMPLLHTEEFLASAVVYPGSVQDVQLTVKWANKHLIPLHPISIGRNLGYGGAAPRVRGSVTLDLGRRMNKILDINAEDYTCLVEPGVTFYALYEELQRRGLGDKMWIDTPDLGGGSVIGNTLDRGVGYTPYGDHWAMHSGLEVVLPGPEANLVRTGMGGLDGGNTWQVFPYGFGPSSDGIFSQSNFGIVTKMGMALMPNPGGYESFMYTFPRESDLAPLIDIIRPLRISNILENVAQLRHGLQTLSVKGHPRTKFYKGSGPVPENVWRKELQDTATGECAWVYYGMSYGPAHIRKYKLDVIHSEFLRIPGAKKIDPSTLPADEYFWSRDRIASGTPDFEELLWVNWMPNGAHIAFSPVSPIRGPDATKLYELAKKRHDEAGIDLMPAFCVGLREMHLIVEIVFDSEDEGMRARAEKCLRDMIDDAAALGYGEYRTHLALMDQVAGTYNWNDGALMKMNNTLKDALDPNGILAPGRCGIWPARYRNRGWELKGGEKSTEGDGVAPLPCVTKI</sequence>
<keyword evidence="7" id="KW-1185">Reference proteome</keyword>
<evidence type="ECO:0000256" key="3">
    <source>
        <dbReference type="ARBA" id="ARBA00022827"/>
    </source>
</evidence>
<evidence type="ECO:0000256" key="1">
    <source>
        <dbReference type="ARBA" id="ARBA00001974"/>
    </source>
</evidence>
<gene>
    <name evidence="6" type="ORF">P154DRAFT_597964</name>
</gene>
<dbReference type="Pfam" id="PF02913">
    <property type="entry name" value="FAD-oxidase_C"/>
    <property type="match status" value="1"/>
</dbReference>
<evidence type="ECO:0000256" key="4">
    <source>
        <dbReference type="ARBA" id="ARBA00023002"/>
    </source>
</evidence>
<dbReference type="Gene3D" id="3.30.465.10">
    <property type="match status" value="1"/>
</dbReference>
<dbReference type="InterPro" id="IPR016169">
    <property type="entry name" value="FAD-bd_PCMH_sub2"/>
</dbReference>
<evidence type="ECO:0000313" key="7">
    <source>
        <dbReference type="Proteomes" id="UP000799779"/>
    </source>
</evidence>
<dbReference type="Pfam" id="PF01565">
    <property type="entry name" value="FAD_binding_4"/>
    <property type="match status" value="1"/>
</dbReference>
<dbReference type="InterPro" id="IPR016166">
    <property type="entry name" value="FAD-bd_PCMH"/>
</dbReference>
<accession>A0A6A5WP61</accession>
<dbReference type="EMBL" id="ML977586">
    <property type="protein sequence ID" value="KAF2000855.1"/>
    <property type="molecule type" value="Genomic_DNA"/>
</dbReference>
<dbReference type="AlphaFoldDB" id="A0A6A5WP61"/>
<keyword evidence="2" id="KW-0285">Flavoprotein</keyword>
<dbReference type="Gene3D" id="1.10.45.10">
    <property type="entry name" value="Vanillyl-alcohol Oxidase, Chain A, domain 4"/>
    <property type="match status" value="1"/>
</dbReference>
<dbReference type="PANTHER" id="PTHR11748">
    <property type="entry name" value="D-LACTATE DEHYDROGENASE"/>
    <property type="match status" value="1"/>
</dbReference>
<dbReference type="GO" id="GO:0008720">
    <property type="term" value="F:D-lactate dehydrogenase (NAD+) activity"/>
    <property type="evidence" value="ECO:0007669"/>
    <property type="project" value="TreeGrafter"/>
</dbReference>
<protein>
    <submittedName>
        <fullName evidence="6">Vanillyl alcohol oxidase</fullName>
    </submittedName>
</protein>
<dbReference type="GO" id="GO:0071949">
    <property type="term" value="F:FAD binding"/>
    <property type="evidence" value="ECO:0007669"/>
    <property type="project" value="InterPro"/>
</dbReference>
<dbReference type="SUPFAM" id="SSF55103">
    <property type="entry name" value="FAD-linked oxidases, C-terminal domain"/>
    <property type="match status" value="1"/>
</dbReference>
<dbReference type="InterPro" id="IPR004113">
    <property type="entry name" value="FAD-bd_oxidored_4_C"/>
</dbReference>
<dbReference type="PANTHER" id="PTHR11748:SF114">
    <property type="entry name" value="ARYL-ALCOHOL OXIDASE VANILLYL-ALCOHOL OXIDASE (AFU_ORTHOLOGUE AFUA_3G09500)-RELATED"/>
    <property type="match status" value="1"/>
</dbReference>
<dbReference type="PROSITE" id="PS51387">
    <property type="entry name" value="FAD_PCMH"/>
    <property type="match status" value="1"/>
</dbReference>
<dbReference type="InterPro" id="IPR016171">
    <property type="entry name" value="Vanillyl_alc_oxidase_C-sub2"/>
</dbReference>
<keyword evidence="4" id="KW-0560">Oxidoreductase</keyword>
<evidence type="ECO:0000256" key="2">
    <source>
        <dbReference type="ARBA" id="ARBA00022630"/>
    </source>
</evidence>
<dbReference type="SUPFAM" id="SSF56176">
    <property type="entry name" value="FAD-binding/transporter-associated domain-like"/>
    <property type="match status" value="1"/>
</dbReference>
<keyword evidence="3" id="KW-0274">FAD</keyword>
<dbReference type="Gene3D" id="3.40.462.10">
    <property type="entry name" value="FAD-linked oxidases, C-terminal domain"/>
    <property type="match status" value="1"/>
</dbReference>
<comment type="cofactor">
    <cofactor evidence="1">
        <name>FAD</name>
        <dbReference type="ChEBI" id="CHEBI:57692"/>
    </cofactor>
</comment>
<reference evidence="6" key="1">
    <citation type="journal article" date="2020" name="Stud. Mycol.">
        <title>101 Dothideomycetes genomes: a test case for predicting lifestyles and emergence of pathogens.</title>
        <authorList>
            <person name="Haridas S."/>
            <person name="Albert R."/>
            <person name="Binder M."/>
            <person name="Bloem J."/>
            <person name="Labutti K."/>
            <person name="Salamov A."/>
            <person name="Andreopoulos B."/>
            <person name="Baker S."/>
            <person name="Barry K."/>
            <person name="Bills G."/>
            <person name="Bluhm B."/>
            <person name="Cannon C."/>
            <person name="Castanera R."/>
            <person name="Culley D."/>
            <person name="Daum C."/>
            <person name="Ezra D."/>
            <person name="Gonzalez J."/>
            <person name="Henrissat B."/>
            <person name="Kuo A."/>
            <person name="Liang C."/>
            <person name="Lipzen A."/>
            <person name="Lutzoni F."/>
            <person name="Magnuson J."/>
            <person name="Mondo S."/>
            <person name="Nolan M."/>
            <person name="Ohm R."/>
            <person name="Pangilinan J."/>
            <person name="Park H.-J."/>
            <person name="Ramirez L."/>
            <person name="Alfaro M."/>
            <person name="Sun H."/>
            <person name="Tritt A."/>
            <person name="Yoshinaga Y."/>
            <person name="Zwiers L.-H."/>
            <person name="Turgeon B."/>
            <person name="Goodwin S."/>
            <person name="Spatafora J."/>
            <person name="Crous P."/>
            <person name="Grigoriev I."/>
        </authorList>
    </citation>
    <scope>NUCLEOTIDE SEQUENCE</scope>
    <source>
        <strain evidence="6">CBS 123094</strain>
    </source>
</reference>
<dbReference type="GO" id="GO:0005739">
    <property type="term" value="C:mitochondrion"/>
    <property type="evidence" value="ECO:0007669"/>
    <property type="project" value="TreeGrafter"/>
</dbReference>
<dbReference type="GO" id="GO:0004458">
    <property type="term" value="F:D-lactate dehydrogenase (cytochrome) activity"/>
    <property type="evidence" value="ECO:0007669"/>
    <property type="project" value="TreeGrafter"/>
</dbReference>
<dbReference type="Proteomes" id="UP000799779">
    <property type="component" value="Unassembled WGS sequence"/>
</dbReference>
<evidence type="ECO:0000259" key="5">
    <source>
        <dbReference type="PROSITE" id="PS51387"/>
    </source>
</evidence>
<organism evidence="6 7">
    <name type="scientific">Amniculicola lignicola CBS 123094</name>
    <dbReference type="NCBI Taxonomy" id="1392246"/>
    <lineage>
        <taxon>Eukaryota</taxon>
        <taxon>Fungi</taxon>
        <taxon>Dikarya</taxon>
        <taxon>Ascomycota</taxon>
        <taxon>Pezizomycotina</taxon>
        <taxon>Dothideomycetes</taxon>
        <taxon>Pleosporomycetidae</taxon>
        <taxon>Pleosporales</taxon>
        <taxon>Amniculicolaceae</taxon>
        <taxon>Amniculicola</taxon>
    </lineage>
</organism>
<dbReference type="OrthoDB" id="5332616at2759"/>
<dbReference type="Gene3D" id="3.30.43.10">
    <property type="entry name" value="Uridine Diphospho-n-acetylenolpyruvylglucosamine Reductase, domain 2"/>
    <property type="match status" value="1"/>
</dbReference>
<dbReference type="InterPro" id="IPR036318">
    <property type="entry name" value="FAD-bd_PCMH-like_sf"/>
</dbReference>
<name>A0A6A5WP61_9PLEO</name>
<dbReference type="InterPro" id="IPR006094">
    <property type="entry name" value="Oxid_FAD_bind_N"/>
</dbReference>
<dbReference type="InterPro" id="IPR016170">
    <property type="entry name" value="Cytok_DH_C_sf"/>
</dbReference>